<evidence type="ECO:0000313" key="2">
    <source>
        <dbReference type="EMBL" id="KAF4663522.1"/>
    </source>
</evidence>
<evidence type="ECO:0000313" key="3">
    <source>
        <dbReference type="Proteomes" id="UP000591131"/>
    </source>
</evidence>
<proteinExistence type="predicted"/>
<gene>
    <name evidence="2" type="ORF">FOL47_005697</name>
</gene>
<dbReference type="EMBL" id="JAAPAO010000314">
    <property type="protein sequence ID" value="KAF4663522.1"/>
    <property type="molecule type" value="Genomic_DNA"/>
</dbReference>
<protein>
    <submittedName>
        <fullName evidence="2">Uncharacterized protein</fullName>
    </submittedName>
</protein>
<organism evidence="2 3">
    <name type="scientific">Perkinsus chesapeaki</name>
    <name type="common">Clam parasite</name>
    <name type="synonym">Perkinsus andrewsi</name>
    <dbReference type="NCBI Taxonomy" id="330153"/>
    <lineage>
        <taxon>Eukaryota</taxon>
        <taxon>Sar</taxon>
        <taxon>Alveolata</taxon>
        <taxon>Perkinsozoa</taxon>
        <taxon>Perkinsea</taxon>
        <taxon>Perkinsida</taxon>
        <taxon>Perkinsidae</taxon>
        <taxon>Perkinsus</taxon>
    </lineage>
</organism>
<evidence type="ECO:0000256" key="1">
    <source>
        <dbReference type="SAM" id="MobiDB-lite"/>
    </source>
</evidence>
<sequence length="248" mass="26463">MVLRSVDGQELKSSSVPPSRQHPVASGNRPMTTAGGAASMNDNRSAIDADDLWRRGYRQVRVFHHHHHYHVLVKPKASHGGGSRLRPKACASSPSIFNMSHWSPPAPFPNQHQSRTQSTATCLICCGSLPASSSSSGICPPCENAVIASTDLQDSSPPTSTGTKAETPACWVCMGLDPRDATGLCTTCEGAVAGPDLHMTQQHLPNEQLARRINFEGKSGGGSKIGAIRAPSPSRTAVVFPMRPRILW</sequence>
<dbReference type="AlphaFoldDB" id="A0A7J6LW28"/>
<comment type="caution">
    <text evidence="2">The sequence shown here is derived from an EMBL/GenBank/DDBJ whole genome shotgun (WGS) entry which is preliminary data.</text>
</comment>
<keyword evidence="3" id="KW-1185">Reference proteome</keyword>
<accession>A0A7J6LW28</accession>
<reference evidence="2 3" key="1">
    <citation type="submission" date="2020-04" db="EMBL/GenBank/DDBJ databases">
        <title>Perkinsus chesapeaki whole genome sequence.</title>
        <authorList>
            <person name="Bogema D.R."/>
        </authorList>
    </citation>
    <scope>NUCLEOTIDE SEQUENCE [LARGE SCALE GENOMIC DNA]</scope>
    <source>
        <strain evidence="2">ATCC PRA-425</strain>
    </source>
</reference>
<name>A0A7J6LW28_PERCH</name>
<dbReference type="Proteomes" id="UP000591131">
    <property type="component" value="Unassembled WGS sequence"/>
</dbReference>
<feature type="region of interest" description="Disordered" evidence="1">
    <location>
        <begin position="1"/>
        <end position="42"/>
    </location>
</feature>